<dbReference type="AlphaFoldDB" id="A0A399E747"/>
<feature type="binding site" evidence="3">
    <location>
        <begin position="11"/>
        <end position="16"/>
    </location>
    <ligand>
        <name>ATP</name>
        <dbReference type="ChEBI" id="CHEBI:30616"/>
    </ligand>
</feature>
<evidence type="ECO:0000256" key="2">
    <source>
        <dbReference type="ARBA" id="ARBA00022840"/>
    </source>
</evidence>
<dbReference type="GO" id="GO:0004140">
    <property type="term" value="F:dephospho-CoA kinase activity"/>
    <property type="evidence" value="ECO:0007669"/>
    <property type="project" value="UniProtKB-UniRule"/>
</dbReference>
<dbReference type="InterPro" id="IPR027417">
    <property type="entry name" value="P-loop_NTPase"/>
</dbReference>
<keyword evidence="3" id="KW-0963">Cytoplasm</keyword>
<proteinExistence type="inferred from homology"/>
<dbReference type="OrthoDB" id="9812943at2"/>
<dbReference type="SUPFAM" id="SSF52540">
    <property type="entry name" value="P-loop containing nucleoside triphosphate hydrolases"/>
    <property type="match status" value="1"/>
</dbReference>
<protein>
    <recommendedName>
        <fullName evidence="3 4">Dephospho-CoA kinase</fullName>
        <ecNumber evidence="3 4">2.7.1.24</ecNumber>
    </recommendedName>
    <alternativeName>
        <fullName evidence="3">Dephosphocoenzyme A kinase</fullName>
    </alternativeName>
</protein>
<dbReference type="PROSITE" id="PS51219">
    <property type="entry name" value="DPCK"/>
    <property type="match status" value="1"/>
</dbReference>
<comment type="caution">
    <text evidence="5">The sequence shown here is derived from an EMBL/GenBank/DDBJ whole genome shotgun (WGS) entry which is preliminary data.</text>
</comment>
<comment type="catalytic activity">
    <reaction evidence="3">
        <text>3'-dephospho-CoA + ATP = ADP + CoA + H(+)</text>
        <dbReference type="Rhea" id="RHEA:18245"/>
        <dbReference type="ChEBI" id="CHEBI:15378"/>
        <dbReference type="ChEBI" id="CHEBI:30616"/>
        <dbReference type="ChEBI" id="CHEBI:57287"/>
        <dbReference type="ChEBI" id="CHEBI:57328"/>
        <dbReference type="ChEBI" id="CHEBI:456216"/>
        <dbReference type="EC" id="2.7.1.24"/>
    </reaction>
</comment>
<dbReference type="InterPro" id="IPR001977">
    <property type="entry name" value="Depp_CoAkinase"/>
</dbReference>
<keyword evidence="3" id="KW-0173">Coenzyme A biosynthesis</keyword>
<dbReference type="HAMAP" id="MF_00376">
    <property type="entry name" value="Dephospho_CoA_kinase"/>
    <property type="match status" value="1"/>
</dbReference>
<dbReference type="EC" id="2.7.1.24" evidence="3 4"/>
<dbReference type="Gene3D" id="3.40.50.300">
    <property type="entry name" value="P-loop containing nucleotide triphosphate hydrolases"/>
    <property type="match status" value="1"/>
</dbReference>
<dbReference type="UniPathway" id="UPA00241">
    <property type="reaction ID" value="UER00356"/>
</dbReference>
<gene>
    <name evidence="3 5" type="primary">coaE</name>
    <name evidence="5" type="ORF">Mcate_00756</name>
</gene>
<dbReference type="GO" id="GO:0005737">
    <property type="term" value="C:cytoplasm"/>
    <property type="evidence" value="ECO:0007669"/>
    <property type="project" value="UniProtKB-SubCell"/>
</dbReference>
<organism evidence="5 6">
    <name type="scientific">Meiothermus taiwanensis</name>
    <dbReference type="NCBI Taxonomy" id="172827"/>
    <lineage>
        <taxon>Bacteria</taxon>
        <taxon>Thermotogati</taxon>
        <taxon>Deinococcota</taxon>
        <taxon>Deinococci</taxon>
        <taxon>Thermales</taxon>
        <taxon>Thermaceae</taxon>
        <taxon>Meiothermus</taxon>
    </lineage>
</organism>
<keyword evidence="3 5" id="KW-0808">Transferase</keyword>
<reference evidence="5 6" key="1">
    <citation type="submission" date="2018-08" db="EMBL/GenBank/DDBJ databases">
        <title>Meiothermus cateniformans JCM 15151 genome sequencing project.</title>
        <authorList>
            <person name="Da Costa M.S."/>
            <person name="Albuquerque L."/>
            <person name="Raposo P."/>
            <person name="Froufe H.J.C."/>
            <person name="Barroso C.S."/>
            <person name="Egas C."/>
        </authorList>
    </citation>
    <scope>NUCLEOTIDE SEQUENCE [LARGE SCALE GENOMIC DNA]</scope>
    <source>
        <strain evidence="5 6">JCM 15151</strain>
    </source>
</reference>
<keyword evidence="2 3" id="KW-0067">ATP-binding</keyword>
<evidence type="ECO:0000256" key="1">
    <source>
        <dbReference type="ARBA" id="ARBA00022741"/>
    </source>
</evidence>
<dbReference type="PANTHER" id="PTHR10695:SF46">
    <property type="entry name" value="BIFUNCTIONAL COENZYME A SYNTHASE-RELATED"/>
    <property type="match status" value="1"/>
</dbReference>
<evidence type="ECO:0000256" key="4">
    <source>
        <dbReference type="NCBIfam" id="TIGR00152"/>
    </source>
</evidence>
<dbReference type="Proteomes" id="UP000266089">
    <property type="component" value="Unassembled WGS sequence"/>
</dbReference>
<dbReference type="GO" id="GO:0015937">
    <property type="term" value="P:coenzyme A biosynthetic process"/>
    <property type="evidence" value="ECO:0007669"/>
    <property type="project" value="UniProtKB-UniRule"/>
</dbReference>
<sequence>MRLIGLTGSIGSGKSTVARRLRELGVPVLDADEYAREGAEVLRPEICRAFPEACAGGEVNRAVLGRLVFSDPEARRRLEALLHPYVRRRMQEETEKARQAGHRLVVQDIPLLFEAGREADFAGVLVVAAPTHLRQARVMTRSGLSEAEFAARDKSQLPQEEKVRRATWVIWNDADLETLYKRVEAWYREVAG</sequence>
<comment type="pathway">
    <text evidence="3">Cofactor biosynthesis; coenzyme A biosynthesis; CoA from (R)-pantothenate: step 5/5.</text>
</comment>
<dbReference type="RefSeq" id="WP_119361510.1">
    <property type="nucleotide sequence ID" value="NZ_JBHSXZ010000002.1"/>
</dbReference>
<evidence type="ECO:0000256" key="3">
    <source>
        <dbReference type="HAMAP-Rule" id="MF_00376"/>
    </source>
</evidence>
<dbReference type="CDD" id="cd02022">
    <property type="entry name" value="DPCK"/>
    <property type="match status" value="1"/>
</dbReference>
<name>A0A399E747_9DEIN</name>
<comment type="subcellular location">
    <subcellularLocation>
        <location evidence="3">Cytoplasm</location>
    </subcellularLocation>
</comment>
<comment type="similarity">
    <text evidence="3">Belongs to the CoaE family.</text>
</comment>
<dbReference type="Pfam" id="PF01121">
    <property type="entry name" value="CoaE"/>
    <property type="match status" value="1"/>
</dbReference>
<dbReference type="NCBIfam" id="TIGR00152">
    <property type="entry name" value="dephospho-CoA kinase"/>
    <property type="match status" value="1"/>
</dbReference>
<evidence type="ECO:0000313" key="5">
    <source>
        <dbReference type="EMBL" id="RIH78580.1"/>
    </source>
</evidence>
<dbReference type="EMBL" id="QWKX01000013">
    <property type="protein sequence ID" value="RIH78580.1"/>
    <property type="molecule type" value="Genomic_DNA"/>
</dbReference>
<keyword evidence="3 5" id="KW-0418">Kinase</keyword>
<dbReference type="PANTHER" id="PTHR10695">
    <property type="entry name" value="DEPHOSPHO-COA KINASE-RELATED"/>
    <property type="match status" value="1"/>
</dbReference>
<dbReference type="GO" id="GO:0005524">
    <property type="term" value="F:ATP binding"/>
    <property type="evidence" value="ECO:0007669"/>
    <property type="project" value="UniProtKB-UniRule"/>
</dbReference>
<evidence type="ECO:0000313" key="6">
    <source>
        <dbReference type="Proteomes" id="UP000266089"/>
    </source>
</evidence>
<keyword evidence="1 3" id="KW-0547">Nucleotide-binding</keyword>
<comment type="function">
    <text evidence="3">Catalyzes the phosphorylation of the 3'-hydroxyl group of dephosphocoenzyme A to form coenzyme A.</text>
</comment>
<accession>A0A399E747</accession>